<keyword evidence="3" id="KW-1185">Reference proteome</keyword>
<dbReference type="Proteomes" id="UP000247696">
    <property type="component" value="Chromosome"/>
</dbReference>
<protein>
    <submittedName>
        <fullName evidence="2">Uncharacterized protein</fullName>
    </submittedName>
</protein>
<proteinExistence type="predicted"/>
<sequence length="526" mass="57645">MAEIYRMIGTLTDDQLAAVGMEPAEAPETGTDCRRGYAAFQAWLTRLLAPLDPGADLPARRVTNREHRRQVAARTDEQVEASELALQRLHEIVNALVAASVDSMAPVGYEGDIVADETIVDLAGPSDGLGTKDDKRRSAAYAGCYYVRDGSDNSVHSKFGDVVQFKKSAVGIGVTAVSRVGAPDDLYGVPPVITGVAIHPPTSGSVEGLSTAISYHQAGGFAPVRGPRCRVPYLTTDMGYNVKRGFSSMVLETGYAPVVRYPRHWNTIFASEGAEHTRAGKVDGPVQISGDFYCPAARQIIGKNKLVRKTADLLGEDDGFEVQDRRLEALFPLLMGTNSRPYRARAGRGRPRKDDAVDQSELPVKQDLVCPAVQERVRCPLKPASMDTTDLGIPTVTPTWPAERYRCCSQSQVTVQMSAPQWQRAQWGLVPGSWEHATYFEAARAATEQKFSIMKSQHVTGIEHMKWSPRREPLLCLLIGLWVAATNLAIQDVYDQRPPKPSSVKRRMRGLEADLGRPPTRIPPRT</sequence>
<evidence type="ECO:0000313" key="2">
    <source>
        <dbReference type="EMBL" id="AWT24952.1"/>
    </source>
</evidence>
<dbReference type="KEGG" id="cpre:Csp1_01240"/>
<dbReference type="AlphaFoldDB" id="A0A2Z3YM22"/>
<reference evidence="3" key="1">
    <citation type="submission" date="2017-11" db="EMBL/GenBank/DDBJ databases">
        <title>Otitis media/interna in a cat caused by the recently described species Corynebacterium provencense.</title>
        <authorList>
            <person name="Kittl S."/>
            <person name="Brodard I."/>
            <person name="Rychener L."/>
            <person name="Jores J."/>
            <person name="Roosje P."/>
            <person name="Gobeli Brawand S."/>
        </authorList>
    </citation>
    <scope>NUCLEOTIDE SEQUENCE [LARGE SCALE GENOMIC DNA]</scope>
    <source>
        <strain evidence="3">17KM38</strain>
    </source>
</reference>
<evidence type="ECO:0000313" key="3">
    <source>
        <dbReference type="Proteomes" id="UP000247696"/>
    </source>
</evidence>
<name>A0A2Z3YM22_9CORY</name>
<organism evidence="2 3">
    <name type="scientific">Corynebacterium provencense</name>
    <dbReference type="NCBI Taxonomy" id="1737425"/>
    <lineage>
        <taxon>Bacteria</taxon>
        <taxon>Bacillati</taxon>
        <taxon>Actinomycetota</taxon>
        <taxon>Actinomycetes</taxon>
        <taxon>Mycobacteriales</taxon>
        <taxon>Corynebacteriaceae</taxon>
        <taxon>Corynebacterium</taxon>
    </lineage>
</organism>
<gene>
    <name evidence="2" type="ORF">Csp1_01240</name>
</gene>
<feature type="region of interest" description="Disordered" evidence="1">
    <location>
        <begin position="496"/>
        <end position="526"/>
    </location>
</feature>
<accession>A0A2Z3YM22</accession>
<evidence type="ECO:0000256" key="1">
    <source>
        <dbReference type="SAM" id="MobiDB-lite"/>
    </source>
</evidence>
<dbReference type="EMBL" id="CP024988">
    <property type="protein sequence ID" value="AWT24952.1"/>
    <property type="molecule type" value="Genomic_DNA"/>
</dbReference>